<dbReference type="Proteomes" id="UP000256769">
    <property type="component" value="Unassembled WGS sequence"/>
</dbReference>
<dbReference type="Pfam" id="PF18922">
    <property type="entry name" value="DUF5672"/>
    <property type="match status" value="1"/>
</dbReference>
<organism evidence="2 3">
    <name type="scientific">Chryseobacterium flavum</name>
    <dbReference type="NCBI Taxonomy" id="415851"/>
    <lineage>
        <taxon>Bacteria</taxon>
        <taxon>Pseudomonadati</taxon>
        <taxon>Bacteroidota</taxon>
        <taxon>Flavobacteriia</taxon>
        <taxon>Flavobacteriales</taxon>
        <taxon>Weeksellaceae</taxon>
        <taxon>Chryseobacterium group</taxon>
        <taxon>Chryseobacterium</taxon>
    </lineage>
</organism>
<name>A0A3D9CLB1_9FLAO</name>
<evidence type="ECO:0000259" key="1">
    <source>
        <dbReference type="Pfam" id="PF18922"/>
    </source>
</evidence>
<evidence type="ECO:0000313" key="3">
    <source>
        <dbReference type="Proteomes" id="UP000256769"/>
    </source>
</evidence>
<comment type="caution">
    <text evidence="2">The sequence shown here is derived from an EMBL/GenBank/DDBJ whole genome shotgun (WGS) entry which is preliminary data.</text>
</comment>
<protein>
    <recommendedName>
        <fullName evidence="1">DUF5672 domain-containing protein</fullName>
    </recommendedName>
</protein>
<evidence type="ECO:0000313" key="2">
    <source>
        <dbReference type="EMBL" id="REC66532.1"/>
    </source>
</evidence>
<feature type="domain" description="DUF5672" evidence="1">
    <location>
        <begin position="53"/>
        <end position="245"/>
    </location>
</feature>
<dbReference type="OrthoDB" id="7391526at2"/>
<sequence>MVDIIIPIYKEIPDRDDLISLNQVFHVLGNHKITFIHPKSLLLDAYKNFAAHFLSFDDQYFQNIFGYNQLMLSLEFYKSFSEKYILIYQTDCFVFKEDLLKWCEKDYDYIGAPWIRSAENIPLFKLIFDKTIAKLKSVVNFKGNGKWQKDKSLLYNNVGNGGLSLRKREKFIEVLEKIPEVTKIYLNPKNSGQFYAEDVFFSIEPERNGIIFSKPNYKEACLFSIENKQEKAMNINKGKLPFGCHRWNKEKDFWRPYFSEAGYSI</sequence>
<dbReference type="InterPro" id="IPR043729">
    <property type="entry name" value="DUF5672"/>
</dbReference>
<dbReference type="RefSeq" id="WP_115960081.1">
    <property type="nucleotide sequence ID" value="NZ_DAMBAE010000001.1"/>
</dbReference>
<reference evidence="2 3" key="1">
    <citation type="journal article" date="2007" name="Int. J. Syst. Evol. Microbiol.">
        <title>Chryseobacterium flavum sp. nov., isolated from polluted soil.</title>
        <authorList>
            <person name="Zhou Y."/>
            <person name="Dong J."/>
            <person name="Wang X."/>
            <person name="Huang X."/>
            <person name="Zhang K.Y."/>
            <person name="Zhang Y.Q."/>
            <person name="Guo Y.F."/>
            <person name="Lai R."/>
            <person name="Li W.J."/>
        </authorList>
    </citation>
    <scope>NUCLEOTIDE SEQUENCE [LARGE SCALE GENOMIC DNA]</scope>
    <source>
        <strain evidence="2 3">KCTC 12877</strain>
    </source>
</reference>
<accession>A0A3D9CLB1</accession>
<dbReference type="EMBL" id="QNUE01000008">
    <property type="protein sequence ID" value="REC66532.1"/>
    <property type="molecule type" value="Genomic_DNA"/>
</dbReference>
<keyword evidence="3" id="KW-1185">Reference proteome</keyword>
<dbReference type="AlphaFoldDB" id="A0A3D9CLB1"/>
<proteinExistence type="predicted"/>
<gene>
    <name evidence="2" type="ORF">DRF59_11905</name>
</gene>